<dbReference type="AlphaFoldDB" id="A0AAV9DLL9"/>
<proteinExistence type="predicted"/>
<dbReference type="EMBL" id="JAUJYO010000012">
    <property type="protein sequence ID" value="KAK1301796.1"/>
    <property type="molecule type" value="Genomic_DNA"/>
</dbReference>
<dbReference type="Proteomes" id="UP001180020">
    <property type="component" value="Unassembled WGS sequence"/>
</dbReference>
<evidence type="ECO:0000313" key="3">
    <source>
        <dbReference type="EMBL" id="KAK1301796.1"/>
    </source>
</evidence>
<evidence type="ECO:0000256" key="1">
    <source>
        <dbReference type="SAM" id="MobiDB-lite"/>
    </source>
</evidence>
<feature type="region of interest" description="Disordered" evidence="1">
    <location>
        <begin position="1"/>
        <end position="69"/>
    </location>
</feature>
<name>A0AAV9DLL9_ACOCL</name>
<reference evidence="3" key="1">
    <citation type="journal article" date="2023" name="Nat. Commun.">
        <title>Diploid and tetraploid genomes of Acorus and the evolution of monocots.</title>
        <authorList>
            <person name="Ma L."/>
            <person name="Liu K.W."/>
            <person name="Li Z."/>
            <person name="Hsiao Y.Y."/>
            <person name="Qi Y."/>
            <person name="Fu T."/>
            <person name="Tang G.D."/>
            <person name="Zhang D."/>
            <person name="Sun W.H."/>
            <person name="Liu D.K."/>
            <person name="Li Y."/>
            <person name="Chen G.Z."/>
            <person name="Liu X.D."/>
            <person name="Liao X.Y."/>
            <person name="Jiang Y.T."/>
            <person name="Yu X."/>
            <person name="Hao Y."/>
            <person name="Huang J."/>
            <person name="Zhao X.W."/>
            <person name="Ke S."/>
            <person name="Chen Y.Y."/>
            <person name="Wu W.L."/>
            <person name="Hsu J.L."/>
            <person name="Lin Y.F."/>
            <person name="Huang M.D."/>
            <person name="Li C.Y."/>
            <person name="Huang L."/>
            <person name="Wang Z.W."/>
            <person name="Zhao X."/>
            <person name="Zhong W.Y."/>
            <person name="Peng D.H."/>
            <person name="Ahmad S."/>
            <person name="Lan S."/>
            <person name="Zhang J.S."/>
            <person name="Tsai W.C."/>
            <person name="Van de Peer Y."/>
            <person name="Liu Z.J."/>
        </authorList>
    </citation>
    <scope>NUCLEOTIDE SEQUENCE</scope>
    <source>
        <strain evidence="3">CP</strain>
    </source>
</reference>
<evidence type="ECO:0000313" key="4">
    <source>
        <dbReference type="Proteomes" id="UP001180020"/>
    </source>
</evidence>
<keyword evidence="2" id="KW-0812">Transmembrane</keyword>
<keyword evidence="4" id="KW-1185">Reference proteome</keyword>
<dbReference type="PANTHER" id="PTHR33825:SF5">
    <property type="entry name" value="TRANSMEMBRANE PROTEIN"/>
    <property type="match status" value="1"/>
</dbReference>
<feature type="transmembrane region" description="Helical" evidence="2">
    <location>
        <begin position="84"/>
        <end position="111"/>
    </location>
</feature>
<reference evidence="3" key="2">
    <citation type="submission" date="2023-06" db="EMBL/GenBank/DDBJ databases">
        <authorList>
            <person name="Ma L."/>
            <person name="Liu K.-W."/>
            <person name="Li Z."/>
            <person name="Hsiao Y.-Y."/>
            <person name="Qi Y."/>
            <person name="Fu T."/>
            <person name="Tang G."/>
            <person name="Zhang D."/>
            <person name="Sun W.-H."/>
            <person name="Liu D.-K."/>
            <person name="Li Y."/>
            <person name="Chen G.-Z."/>
            <person name="Liu X.-D."/>
            <person name="Liao X.-Y."/>
            <person name="Jiang Y.-T."/>
            <person name="Yu X."/>
            <person name="Hao Y."/>
            <person name="Huang J."/>
            <person name="Zhao X.-W."/>
            <person name="Ke S."/>
            <person name="Chen Y.-Y."/>
            <person name="Wu W.-L."/>
            <person name="Hsu J.-L."/>
            <person name="Lin Y.-F."/>
            <person name="Huang M.-D."/>
            <person name="Li C.-Y."/>
            <person name="Huang L."/>
            <person name="Wang Z.-W."/>
            <person name="Zhao X."/>
            <person name="Zhong W.-Y."/>
            <person name="Peng D.-H."/>
            <person name="Ahmad S."/>
            <person name="Lan S."/>
            <person name="Zhang J.-S."/>
            <person name="Tsai W.-C."/>
            <person name="Van De Peer Y."/>
            <person name="Liu Z.-J."/>
        </authorList>
    </citation>
    <scope>NUCLEOTIDE SEQUENCE</scope>
    <source>
        <strain evidence="3">CP</strain>
        <tissue evidence="3">Leaves</tissue>
    </source>
</reference>
<protein>
    <submittedName>
        <fullName evidence="3">Uncharacterized protein</fullName>
    </submittedName>
</protein>
<keyword evidence="2" id="KW-1133">Transmembrane helix</keyword>
<dbReference type="PANTHER" id="PTHR33825">
    <property type="entry name" value="CHITINASE-LIKE PROTEIN"/>
    <property type="match status" value="1"/>
</dbReference>
<evidence type="ECO:0000256" key="2">
    <source>
        <dbReference type="SAM" id="Phobius"/>
    </source>
</evidence>
<gene>
    <name evidence="3" type="ORF">QJS10_CPB12g01301</name>
</gene>
<keyword evidence="2" id="KW-0472">Membrane</keyword>
<organism evidence="3 4">
    <name type="scientific">Acorus calamus</name>
    <name type="common">Sweet flag</name>
    <dbReference type="NCBI Taxonomy" id="4465"/>
    <lineage>
        <taxon>Eukaryota</taxon>
        <taxon>Viridiplantae</taxon>
        <taxon>Streptophyta</taxon>
        <taxon>Embryophyta</taxon>
        <taxon>Tracheophyta</taxon>
        <taxon>Spermatophyta</taxon>
        <taxon>Magnoliopsida</taxon>
        <taxon>Liliopsida</taxon>
        <taxon>Acoraceae</taxon>
        <taxon>Acorus</taxon>
    </lineage>
</organism>
<feature type="compositionally biased region" description="Low complexity" evidence="1">
    <location>
        <begin position="25"/>
        <end position="51"/>
    </location>
</feature>
<sequence length="244" mass="26681">MLPMLQLQPSRTPPSLNRARDARHSSSPRSRLARPSSAKPPSLPFSSLSLRSGDETDPSSFASSVSPPPPFPLPRWDPSPRHVVFLNVVACAAVVSASWLFFSAIPALLAFKRTAESMEKLLDVTREELPGTMVSVRLSGMEISDLTMELSDLGQDIMQGVRSSTRAVRLAEDGLHRLTTMASVATMQEQVQLKRETEGPVLANTARSLREGIVKGRSVLGSVLSFTRFSRSALNFLAARRQKK</sequence>
<comment type="caution">
    <text evidence="3">The sequence shown here is derived from an EMBL/GenBank/DDBJ whole genome shotgun (WGS) entry which is preliminary data.</text>
</comment>
<accession>A0AAV9DLL9</accession>